<sequence>MYPKTLLKMEELVKSGQLPGVSYGFISQDKKEIGYLGYKQLTPKAVKLTPGTLYDMASLTKVICTTTIILKLVEAGQVDINQVLAIYLPEFEDKKVTIKELLTHTSDINPYIPNRNELNQEELIQALLKLTSGDSRGKKTVYTDTGTVLLGLMIEKIYGKSVHTIFMEEVIQPLGMLSSGFNKLPLENIAPTEYSALRGLIQGEVHDPKAYVLKEHCGSAGLFSTVEDTMLFVDMMMNNGKVKEKQFLKADTIQSLLTNYAPNSDKARSLGWDLIQGSRNPILYHTGYTGTFLLIDVLTSEAFIFLSNRVHPVDNREEYLAVRDELISIYLKERQAI</sequence>
<protein>
    <submittedName>
        <fullName evidence="3">Beta-lactamase family protein</fullName>
    </submittedName>
</protein>
<dbReference type="PANTHER" id="PTHR43283">
    <property type="entry name" value="BETA-LACTAMASE-RELATED"/>
    <property type="match status" value="1"/>
</dbReference>
<accession>A0ABS3HR43</accession>
<reference evidence="3 4" key="1">
    <citation type="submission" date="2021-03" db="EMBL/GenBank/DDBJ databases">
        <title>Enterococcal diversity collection.</title>
        <authorList>
            <person name="Gilmore M.S."/>
            <person name="Schwartzman J."/>
            <person name="Van Tyne D."/>
            <person name="Martin M."/>
            <person name="Earl A.M."/>
            <person name="Manson A.L."/>
            <person name="Straub T."/>
            <person name="Salamzade R."/>
            <person name="Saavedra J."/>
            <person name="Lebreton F."/>
            <person name="Prichula J."/>
            <person name="Schaufler K."/>
            <person name="Gaca A."/>
            <person name="Sgardioli B."/>
            <person name="Wagenaar J."/>
            <person name="Strong T."/>
        </authorList>
    </citation>
    <scope>NUCLEOTIDE SEQUENCE [LARGE SCALE GENOMIC DNA]</scope>
    <source>
        <strain evidence="3 4">DIV0080</strain>
    </source>
</reference>
<dbReference type="InterPro" id="IPR050789">
    <property type="entry name" value="Diverse_Enzym_Activities"/>
</dbReference>
<evidence type="ECO:0000259" key="2">
    <source>
        <dbReference type="Pfam" id="PF00144"/>
    </source>
</evidence>
<keyword evidence="1" id="KW-0378">Hydrolase</keyword>
<feature type="domain" description="Beta-lactamase-related" evidence="2">
    <location>
        <begin position="9"/>
        <end position="323"/>
    </location>
</feature>
<gene>
    <name evidence="3" type="ORF">DOK76_04050</name>
</gene>
<proteinExistence type="predicted"/>
<comment type="caution">
    <text evidence="3">The sequence shown here is derived from an EMBL/GenBank/DDBJ whole genome shotgun (WGS) entry which is preliminary data.</text>
</comment>
<dbReference type="EMBL" id="JAFLVX010000012">
    <property type="protein sequence ID" value="MBO0476229.1"/>
    <property type="molecule type" value="Genomic_DNA"/>
</dbReference>
<dbReference type="PANTHER" id="PTHR43283:SF11">
    <property type="entry name" value="BETA-LACTAMASE-RELATED DOMAIN-CONTAINING PROTEIN"/>
    <property type="match status" value="1"/>
</dbReference>
<evidence type="ECO:0000313" key="4">
    <source>
        <dbReference type="Proteomes" id="UP000664857"/>
    </source>
</evidence>
<keyword evidence="4" id="KW-1185">Reference proteome</keyword>
<evidence type="ECO:0000256" key="1">
    <source>
        <dbReference type="ARBA" id="ARBA00022801"/>
    </source>
</evidence>
<dbReference type="Proteomes" id="UP000664857">
    <property type="component" value="Unassembled WGS sequence"/>
</dbReference>
<dbReference type="InterPro" id="IPR012338">
    <property type="entry name" value="Beta-lactam/transpept-like"/>
</dbReference>
<dbReference type="InterPro" id="IPR001466">
    <property type="entry name" value="Beta-lactam-related"/>
</dbReference>
<dbReference type="SUPFAM" id="SSF56601">
    <property type="entry name" value="beta-lactamase/transpeptidase-like"/>
    <property type="match status" value="1"/>
</dbReference>
<dbReference type="Gene3D" id="3.40.710.10">
    <property type="entry name" value="DD-peptidase/beta-lactamase superfamily"/>
    <property type="match status" value="1"/>
</dbReference>
<dbReference type="Pfam" id="PF00144">
    <property type="entry name" value="Beta-lactamase"/>
    <property type="match status" value="1"/>
</dbReference>
<evidence type="ECO:0000313" key="3">
    <source>
        <dbReference type="EMBL" id="MBO0476229.1"/>
    </source>
</evidence>
<name>A0ABS3HR43_9ENTE</name>
<organism evidence="3 4">
    <name type="scientific">Candidatus Vagococcus giribetii</name>
    <dbReference type="NCBI Taxonomy" id="2230876"/>
    <lineage>
        <taxon>Bacteria</taxon>
        <taxon>Bacillati</taxon>
        <taxon>Bacillota</taxon>
        <taxon>Bacilli</taxon>
        <taxon>Lactobacillales</taxon>
        <taxon>Enterococcaceae</taxon>
        <taxon>Vagococcus</taxon>
    </lineage>
</organism>